<evidence type="ECO:0000313" key="5">
    <source>
        <dbReference type="Proteomes" id="UP000676325"/>
    </source>
</evidence>
<dbReference type="Pfam" id="PF23636">
    <property type="entry name" value="DUF7144"/>
    <property type="match status" value="1"/>
</dbReference>
<feature type="region of interest" description="Disordered" evidence="1">
    <location>
        <begin position="1"/>
        <end position="33"/>
    </location>
</feature>
<proteinExistence type="predicted"/>
<sequence length="170" mass="17221">MADSEGPTPAGGSASPGGAPSSGGPSHSGESPFGGGWWTGSGDSIWASTGVNLAAVIMVITGIAGIVEGIAGIAGGDVFAKVGKYAFKLDVTAWGWIHLIIGILLLLAGIAVYGGARWARMLAVVLTGLSIVANFLALPYQPLWSIVAIGLGVFVIWALFSVPDRQESRS</sequence>
<comment type="caution">
    <text evidence="4">The sequence shown here is derived from an EMBL/GenBank/DDBJ whole genome shotgun (WGS) entry which is preliminary data.</text>
</comment>
<feature type="transmembrane region" description="Helical" evidence="2">
    <location>
        <begin position="93"/>
        <end position="114"/>
    </location>
</feature>
<keyword evidence="2" id="KW-0812">Transmembrane</keyword>
<evidence type="ECO:0000313" key="4">
    <source>
        <dbReference type="EMBL" id="MBR7826232.1"/>
    </source>
</evidence>
<feature type="domain" description="DUF7144" evidence="3">
    <location>
        <begin position="51"/>
        <end position="161"/>
    </location>
</feature>
<organism evidence="4 5">
    <name type="scientific">Actinospica acidithermotolerans</name>
    <dbReference type="NCBI Taxonomy" id="2828514"/>
    <lineage>
        <taxon>Bacteria</taxon>
        <taxon>Bacillati</taxon>
        <taxon>Actinomycetota</taxon>
        <taxon>Actinomycetes</taxon>
        <taxon>Catenulisporales</taxon>
        <taxon>Actinospicaceae</taxon>
        <taxon>Actinospica</taxon>
    </lineage>
</organism>
<protein>
    <recommendedName>
        <fullName evidence="3">DUF7144 domain-containing protein</fullName>
    </recommendedName>
</protein>
<gene>
    <name evidence="4" type="ORF">KDK95_07965</name>
</gene>
<dbReference type="EMBL" id="JAGSOH010000014">
    <property type="protein sequence ID" value="MBR7826232.1"/>
    <property type="molecule type" value="Genomic_DNA"/>
</dbReference>
<dbReference type="InterPro" id="IPR055568">
    <property type="entry name" value="DUF7144"/>
</dbReference>
<feature type="compositionally biased region" description="Low complexity" evidence="1">
    <location>
        <begin position="1"/>
        <end position="31"/>
    </location>
</feature>
<accession>A0A941E833</accession>
<dbReference type="Proteomes" id="UP000676325">
    <property type="component" value="Unassembled WGS sequence"/>
</dbReference>
<keyword evidence="2" id="KW-1133">Transmembrane helix</keyword>
<dbReference type="AlphaFoldDB" id="A0A941E833"/>
<evidence type="ECO:0000256" key="1">
    <source>
        <dbReference type="SAM" id="MobiDB-lite"/>
    </source>
</evidence>
<reference evidence="4" key="1">
    <citation type="submission" date="2021-04" db="EMBL/GenBank/DDBJ databases">
        <title>Genome based classification of Actinospica acidithermotolerans sp. nov., an actinobacterium isolated from an Indonesian hot spring.</title>
        <authorList>
            <person name="Kusuma A.B."/>
            <person name="Putra K.E."/>
            <person name="Nafisah S."/>
            <person name="Loh J."/>
            <person name="Nouioui I."/>
            <person name="Goodfellow M."/>
        </authorList>
    </citation>
    <scope>NUCLEOTIDE SEQUENCE</scope>
    <source>
        <strain evidence="4">MGRD01-02</strain>
    </source>
</reference>
<evidence type="ECO:0000256" key="2">
    <source>
        <dbReference type="SAM" id="Phobius"/>
    </source>
</evidence>
<keyword evidence="2" id="KW-0472">Membrane</keyword>
<evidence type="ECO:0000259" key="3">
    <source>
        <dbReference type="Pfam" id="PF23636"/>
    </source>
</evidence>
<feature type="transmembrane region" description="Helical" evidence="2">
    <location>
        <begin position="143"/>
        <end position="162"/>
    </location>
</feature>
<feature type="transmembrane region" description="Helical" evidence="2">
    <location>
        <begin position="51"/>
        <end position="73"/>
    </location>
</feature>
<dbReference type="RefSeq" id="WP_212517380.1">
    <property type="nucleotide sequence ID" value="NZ_JAGSOH010000014.1"/>
</dbReference>
<keyword evidence="5" id="KW-1185">Reference proteome</keyword>
<name>A0A941E833_9ACTN</name>
<feature type="transmembrane region" description="Helical" evidence="2">
    <location>
        <begin position="121"/>
        <end position="137"/>
    </location>
</feature>